<reference evidence="1 2" key="1">
    <citation type="journal article" date="2011" name="Science">
        <title>The Selaginella genome identifies genetic changes associated with the evolution of vascular plants.</title>
        <authorList>
            <person name="Banks J.A."/>
            <person name="Nishiyama T."/>
            <person name="Hasebe M."/>
            <person name="Bowman J.L."/>
            <person name="Gribskov M."/>
            <person name="dePamphilis C."/>
            <person name="Albert V.A."/>
            <person name="Aono N."/>
            <person name="Aoyama T."/>
            <person name="Ambrose B.A."/>
            <person name="Ashton N.W."/>
            <person name="Axtell M.J."/>
            <person name="Barker E."/>
            <person name="Barker M.S."/>
            <person name="Bennetzen J.L."/>
            <person name="Bonawitz N.D."/>
            <person name="Chapple C."/>
            <person name="Cheng C."/>
            <person name="Correa L.G."/>
            <person name="Dacre M."/>
            <person name="DeBarry J."/>
            <person name="Dreyer I."/>
            <person name="Elias M."/>
            <person name="Engstrom E.M."/>
            <person name="Estelle M."/>
            <person name="Feng L."/>
            <person name="Finet C."/>
            <person name="Floyd S.K."/>
            <person name="Frommer W.B."/>
            <person name="Fujita T."/>
            <person name="Gramzow L."/>
            <person name="Gutensohn M."/>
            <person name="Harholt J."/>
            <person name="Hattori M."/>
            <person name="Heyl A."/>
            <person name="Hirai T."/>
            <person name="Hiwatashi Y."/>
            <person name="Ishikawa M."/>
            <person name="Iwata M."/>
            <person name="Karol K.G."/>
            <person name="Koehler B."/>
            <person name="Kolukisaoglu U."/>
            <person name="Kubo M."/>
            <person name="Kurata T."/>
            <person name="Lalonde S."/>
            <person name="Li K."/>
            <person name="Li Y."/>
            <person name="Litt A."/>
            <person name="Lyons E."/>
            <person name="Manning G."/>
            <person name="Maruyama T."/>
            <person name="Michael T.P."/>
            <person name="Mikami K."/>
            <person name="Miyazaki S."/>
            <person name="Morinaga S."/>
            <person name="Murata T."/>
            <person name="Mueller-Roeber B."/>
            <person name="Nelson D.R."/>
            <person name="Obara M."/>
            <person name="Oguri Y."/>
            <person name="Olmstead R.G."/>
            <person name="Onodera N."/>
            <person name="Petersen B.L."/>
            <person name="Pils B."/>
            <person name="Prigge M."/>
            <person name="Rensing S.A."/>
            <person name="Riano-Pachon D.M."/>
            <person name="Roberts A.W."/>
            <person name="Sato Y."/>
            <person name="Scheller H.V."/>
            <person name="Schulz B."/>
            <person name="Schulz C."/>
            <person name="Shakirov E.V."/>
            <person name="Shibagaki N."/>
            <person name="Shinohara N."/>
            <person name="Shippen D.E."/>
            <person name="Soerensen I."/>
            <person name="Sotooka R."/>
            <person name="Sugimoto N."/>
            <person name="Sugita M."/>
            <person name="Sumikawa N."/>
            <person name="Tanurdzic M."/>
            <person name="Theissen G."/>
            <person name="Ulvskov P."/>
            <person name="Wakazuki S."/>
            <person name="Weng J.K."/>
            <person name="Willats W.W."/>
            <person name="Wipf D."/>
            <person name="Wolf P.G."/>
            <person name="Yang L."/>
            <person name="Zimmer A.D."/>
            <person name="Zhu Q."/>
            <person name="Mitros T."/>
            <person name="Hellsten U."/>
            <person name="Loque D."/>
            <person name="Otillar R."/>
            <person name="Salamov A."/>
            <person name="Schmutz J."/>
            <person name="Shapiro H."/>
            <person name="Lindquist E."/>
            <person name="Lucas S."/>
            <person name="Rokhsar D."/>
            <person name="Grigoriev I.V."/>
        </authorList>
    </citation>
    <scope>NUCLEOTIDE SEQUENCE [LARGE SCALE GENOMIC DNA]</scope>
</reference>
<dbReference type="Gramene" id="EFJ13823">
    <property type="protein sequence ID" value="EFJ13823"/>
    <property type="gene ID" value="SELMODRAFT_424390"/>
</dbReference>
<dbReference type="InParanoid" id="D8SPQ8"/>
<organism evidence="2">
    <name type="scientific">Selaginella moellendorffii</name>
    <name type="common">Spikemoss</name>
    <dbReference type="NCBI Taxonomy" id="88036"/>
    <lineage>
        <taxon>Eukaryota</taxon>
        <taxon>Viridiplantae</taxon>
        <taxon>Streptophyta</taxon>
        <taxon>Embryophyta</taxon>
        <taxon>Tracheophyta</taxon>
        <taxon>Lycopodiopsida</taxon>
        <taxon>Selaginellales</taxon>
        <taxon>Selaginellaceae</taxon>
        <taxon>Selaginella</taxon>
    </lineage>
</organism>
<keyword evidence="2" id="KW-1185">Reference proteome</keyword>
<protein>
    <submittedName>
        <fullName evidence="1">Uncharacterized protein</fullName>
    </submittedName>
</protein>
<dbReference type="EMBL" id="GL377631">
    <property type="protein sequence ID" value="EFJ13823.1"/>
    <property type="molecule type" value="Genomic_DNA"/>
</dbReference>
<accession>D8SPQ8</accession>
<evidence type="ECO:0000313" key="2">
    <source>
        <dbReference type="Proteomes" id="UP000001514"/>
    </source>
</evidence>
<dbReference type="AlphaFoldDB" id="D8SPQ8"/>
<dbReference type="KEGG" id="smo:SELMODRAFT_424390"/>
<dbReference type="Proteomes" id="UP000001514">
    <property type="component" value="Unassembled WGS sequence"/>
</dbReference>
<name>D8SPQ8_SELML</name>
<sequence length="125" mass="14457">MASSGRRNVNRMVPDRRSRRKQLIFQYWGKVYKYQDKQNGKLRSEYVAVPGDIPCVGYGVSKSAAIENVRGKIELMVKEYKTHLKFPPIPSPPQKMDDLLHETEDGVQHEGHILEQELFCVDIKI</sequence>
<dbReference type="HOGENOM" id="CLU_2019203_0_0_1"/>
<proteinExistence type="predicted"/>
<gene>
    <name evidence="1" type="ORF">SELMODRAFT_424390</name>
</gene>
<evidence type="ECO:0000313" key="1">
    <source>
        <dbReference type="EMBL" id="EFJ13823.1"/>
    </source>
</evidence>